<dbReference type="Proteomes" id="UP000325211">
    <property type="component" value="Chromosome"/>
</dbReference>
<feature type="transmembrane region" description="Helical" evidence="8">
    <location>
        <begin position="174"/>
        <end position="195"/>
    </location>
</feature>
<feature type="signal peptide" evidence="9">
    <location>
        <begin position="1"/>
        <end position="28"/>
    </location>
</feature>
<keyword evidence="4 8" id="KW-0812">Transmembrane</keyword>
<evidence type="ECO:0000256" key="5">
    <source>
        <dbReference type="ARBA" id="ARBA00022989"/>
    </source>
</evidence>
<reference evidence="10 11" key="1">
    <citation type="submission" date="2018-05" db="EMBL/GenBank/DDBJ databases">
        <title>Streptomyces venezuelae.</title>
        <authorList>
            <person name="Kim W."/>
            <person name="Lee N."/>
            <person name="Cho B.-K."/>
        </authorList>
    </citation>
    <scope>NUCLEOTIDE SEQUENCE [LARGE SCALE GENOMIC DNA]</scope>
    <source>
        <strain evidence="10 11">ATCC 21782</strain>
    </source>
</reference>
<protein>
    <recommendedName>
        <fullName evidence="12">DUF2029 domain-containing protein</fullName>
    </recommendedName>
</protein>
<feature type="transmembrane region" description="Helical" evidence="8">
    <location>
        <begin position="143"/>
        <end position="162"/>
    </location>
</feature>
<organism evidence="10 11">
    <name type="scientific">Streptomyces venezuelae</name>
    <dbReference type="NCBI Taxonomy" id="54571"/>
    <lineage>
        <taxon>Bacteria</taxon>
        <taxon>Bacillati</taxon>
        <taxon>Actinomycetota</taxon>
        <taxon>Actinomycetes</taxon>
        <taxon>Kitasatosporales</taxon>
        <taxon>Streptomycetaceae</taxon>
        <taxon>Streptomyces</taxon>
    </lineage>
</organism>
<dbReference type="OrthoDB" id="4099703at2"/>
<accession>A0A5P2D5N9</accession>
<dbReference type="RefSeq" id="WP_150210247.1">
    <property type="nucleotide sequence ID" value="NZ_CP029190.1"/>
</dbReference>
<proteinExistence type="inferred from homology"/>
<feature type="transmembrane region" description="Helical" evidence="8">
    <location>
        <begin position="241"/>
        <end position="260"/>
    </location>
</feature>
<dbReference type="EMBL" id="CP029190">
    <property type="protein sequence ID" value="QES50502.1"/>
    <property type="molecule type" value="Genomic_DNA"/>
</dbReference>
<evidence type="ECO:0000313" key="11">
    <source>
        <dbReference type="Proteomes" id="UP000325211"/>
    </source>
</evidence>
<keyword evidence="5 8" id="KW-1133">Transmembrane helix</keyword>
<evidence type="ECO:0000256" key="3">
    <source>
        <dbReference type="ARBA" id="ARBA00022679"/>
    </source>
</evidence>
<sequence length="396" mass="43035">MLKLSSAWSATRILLLLCTFRVIPLPGADVTVDVTVIYQGWYGVLRTGTFPLDDVTWQYPPGAALAVLAPGLLPFLSYTAAFIVLCLAADALVTWLLARRGLRAAWYWVWAVPLIGPTAYARYDIFVAAVAVAALLQPRLRGPLIALGAVLKVWPALLLAGVRNRMVWLSTAATGALLLLLFAVAMPGSLAFLTFQRDRGTEVESLGALPLHFARAFGWWKGEVKLNYGSVEFLGPWVETISALSLGLTAVAFGWLLVWRLRARIVAGDERVVFDAAFTAVLLFTITSRVISPQYLVWLVALAAVCLTLADSRMVKVTRILLVATAFTQLEFPTYFSEIVESEWTGILLIVVRNALLVWATVAAGRVLWAASKELPAGEPELAAGARTEEGVPAAR</sequence>
<evidence type="ECO:0000256" key="8">
    <source>
        <dbReference type="SAM" id="Phobius"/>
    </source>
</evidence>
<gene>
    <name evidence="10" type="ORF">DEJ50_24435</name>
</gene>
<evidence type="ECO:0000256" key="9">
    <source>
        <dbReference type="SAM" id="SignalP"/>
    </source>
</evidence>
<dbReference type="Pfam" id="PF09594">
    <property type="entry name" value="GT87"/>
    <property type="match status" value="1"/>
</dbReference>
<keyword evidence="2" id="KW-1003">Cell membrane</keyword>
<evidence type="ECO:0000256" key="6">
    <source>
        <dbReference type="ARBA" id="ARBA00023136"/>
    </source>
</evidence>
<evidence type="ECO:0000256" key="7">
    <source>
        <dbReference type="ARBA" id="ARBA00024033"/>
    </source>
</evidence>
<keyword evidence="9" id="KW-0732">Signal</keyword>
<dbReference type="InterPro" id="IPR018584">
    <property type="entry name" value="GT87"/>
</dbReference>
<keyword evidence="6 8" id="KW-0472">Membrane</keyword>
<evidence type="ECO:0008006" key="12">
    <source>
        <dbReference type="Google" id="ProtNLM"/>
    </source>
</evidence>
<dbReference type="GO" id="GO:0005886">
    <property type="term" value="C:plasma membrane"/>
    <property type="evidence" value="ECO:0007669"/>
    <property type="project" value="UniProtKB-SubCell"/>
</dbReference>
<feature type="transmembrane region" description="Helical" evidence="8">
    <location>
        <begin position="295"/>
        <end position="310"/>
    </location>
</feature>
<evidence type="ECO:0000256" key="4">
    <source>
        <dbReference type="ARBA" id="ARBA00022692"/>
    </source>
</evidence>
<keyword evidence="3" id="KW-0808">Transferase</keyword>
<dbReference type="AlphaFoldDB" id="A0A5P2D5N9"/>
<comment type="similarity">
    <text evidence="7">Belongs to the glycosyltransferase 87 family.</text>
</comment>
<name>A0A5P2D5N9_STRVZ</name>
<feature type="transmembrane region" description="Helical" evidence="8">
    <location>
        <begin position="105"/>
        <end position="123"/>
    </location>
</feature>
<feature type="transmembrane region" description="Helical" evidence="8">
    <location>
        <begin position="272"/>
        <end position="289"/>
    </location>
</feature>
<comment type="subcellular location">
    <subcellularLocation>
        <location evidence="1">Cell membrane</location>
        <topology evidence="1">Multi-pass membrane protein</topology>
    </subcellularLocation>
</comment>
<evidence type="ECO:0000256" key="2">
    <source>
        <dbReference type="ARBA" id="ARBA00022475"/>
    </source>
</evidence>
<dbReference type="GO" id="GO:0016758">
    <property type="term" value="F:hexosyltransferase activity"/>
    <property type="evidence" value="ECO:0007669"/>
    <property type="project" value="InterPro"/>
</dbReference>
<feature type="transmembrane region" description="Helical" evidence="8">
    <location>
        <begin position="75"/>
        <end position="98"/>
    </location>
</feature>
<evidence type="ECO:0000313" key="10">
    <source>
        <dbReference type="EMBL" id="QES50502.1"/>
    </source>
</evidence>
<feature type="chain" id="PRO_5039510556" description="DUF2029 domain-containing protein" evidence="9">
    <location>
        <begin position="29"/>
        <end position="396"/>
    </location>
</feature>
<evidence type="ECO:0000256" key="1">
    <source>
        <dbReference type="ARBA" id="ARBA00004651"/>
    </source>
</evidence>